<dbReference type="InterPro" id="IPR018636">
    <property type="entry name" value="DUF2058"/>
</dbReference>
<dbReference type="Pfam" id="PF09831">
    <property type="entry name" value="DUF2058"/>
    <property type="match status" value="1"/>
</dbReference>
<protein>
    <recommendedName>
        <fullName evidence="3">Nucleoprotein/polynucleotide-associated enzyme</fullName>
    </recommendedName>
</protein>
<name>A0A1R4HH34_9GAMM</name>
<evidence type="ECO:0008006" key="3">
    <source>
        <dbReference type="Google" id="ProtNLM"/>
    </source>
</evidence>
<dbReference type="EMBL" id="FUKJ01000429">
    <property type="protein sequence ID" value="SJM95558.1"/>
    <property type="molecule type" value="Genomic_DNA"/>
</dbReference>
<sequence length="182" mass="20567">MTQKKLSLQEQLLKAGLASTAKAKQIKSTKHKESKLQKHNNVHIVDEVALQVQKAKTEQLAKDRELGALQKKQAEQKATVAQIRQLIELHRKPQGDENGVAYHFSDNNKVKTLYVSELIREQLIKGLLAIIKFEKHYELVATDIAEKIRLRDAACVIVLNAADDKASDDAYAAYQIPDDLMW</sequence>
<gene>
    <name evidence="1" type="ORF">CRENPOLYSF2_640002</name>
</gene>
<dbReference type="Proteomes" id="UP000195442">
    <property type="component" value="Unassembled WGS sequence"/>
</dbReference>
<keyword evidence="2" id="KW-1185">Reference proteome</keyword>
<evidence type="ECO:0000313" key="2">
    <source>
        <dbReference type="Proteomes" id="UP000195442"/>
    </source>
</evidence>
<dbReference type="OrthoDB" id="5294470at2"/>
<organism evidence="1 2">
    <name type="scientific">Crenothrix polyspora</name>
    <dbReference type="NCBI Taxonomy" id="360316"/>
    <lineage>
        <taxon>Bacteria</taxon>
        <taxon>Pseudomonadati</taxon>
        <taxon>Pseudomonadota</taxon>
        <taxon>Gammaproteobacteria</taxon>
        <taxon>Methylococcales</taxon>
        <taxon>Crenotrichaceae</taxon>
        <taxon>Crenothrix</taxon>
    </lineage>
</organism>
<dbReference type="RefSeq" id="WP_087148271.1">
    <property type="nucleotide sequence ID" value="NZ_FUKJ01000429.1"/>
</dbReference>
<evidence type="ECO:0000313" key="1">
    <source>
        <dbReference type="EMBL" id="SJM95558.1"/>
    </source>
</evidence>
<dbReference type="AlphaFoldDB" id="A0A1R4HH34"/>
<reference evidence="2" key="1">
    <citation type="submission" date="2017-02" db="EMBL/GenBank/DDBJ databases">
        <authorList>
            <person name="Daims H."/>
        </authorList>
    </citation>
    <scope>NUCLEOTIDE SEQUENCE [LARGE SCALE GENOMIC DNA]</scope>
</reference>
<proteinExistence type="predicted"/>
<accession>A0A1R4HH34</accession>